<accession>A0A6G1J4N8</accession>
<dbReference type="Proteomes" id="UP000799291">
    <property type="component" value="Unassembled WGS sequence"/>
</dbReference>
<protein>
    <submittedName>
        <fullName evidence="2">Uncharacterized protein</fullName>
    </submittedName>
</protein>
<organism evidence="2 3">
    <name type="scientific">Lentithecium fluviatile CBS 122367</name>
    <dbReference type="NCBI Taxonomy" id="1168545"/>
    <lineage>
        <taxon>Eukaryota</taxon>
        <taxon>Fungi</taxon>
        <taxon>Dikarya</taxon>
        <taxon>Ascomycota</taxon>
        <taxon>Pezizomycotina</taxon>
        <taxon>Dothideomycetes</taxon>
        <taxon>Pleosporomycetidae</taxon>
        <taxon>Pleosporales</taxon>
        <taxon>Massarineae</taxon>
        <taxon>Lentitheciaceae</taxon>
        <taxon>Lentithecium</taxon>
    </lineage>
</organism>
<evidence type="ECO:0000313" key="2">
    <source>
        <dbReference type="EMBL" id="KAF2685487.1"/>
    </source>
</evidence>
<sequence>MAETRFSRLVMRLSPMVETRNEGPCFVRPSGAAKRSQAGKKTRTPLVEGQGGGTPSGECTEGGECLAVMFERLGFGCD</sequence>
<evidence type="ECO:0000313" key="3">
    <source>
        <dbReference type="Proteomes" id="UP000799291"/>
    </source>
</evidence>
<dbReference type="OrthoDB" id="10385264at2759"/>
<dbReference type="EMBL" id="MU005578">
    <property type="protein sequence ID" value="KAF2685487.1"/>
    <property type="molecule type" value="Genomic_DNA"/>
</dbReference>
<evidence type="ECO:0000256" key="1">
    <source>
        <dbReference type="SAM" id="MobiDB-lite"/>
    </source>
</evidence>
<proteinExistence type="predicted"/>
<name>A0A6G1J4N8_9PLEO</name>
<gene>
    <name evidence="2" type="ORF">K458DRAFT_12950</name>
</gene>
<dbReference type="AlphaFoldDB" id="A0A6G1J4N8"/>
<keyword evidence="3" id="KW-1185">Reference proteome</keyword>
<feature type="region of interest" description="Disordered" evidence="1">
    <location>
        <begin position="21"/>
        <end position="58"/>
    </location>
</feature>
<reference evidence="2" key="1">
    <citation type="journal article" date="2020" name="Stud. Mycol.">
        <title>101 Dothideomycetes genomes: a test case for predicting lifestyles and emergence of pathogens.</title>
        <authorList>
            <person name="Haridas S."/>
            <person name="Albert R."/>
            <person name="Binder M."/>
            <person name="Bloem J."/>
            <person name="Labutti K."/>
            <person name="Salamov A."/>
            <person name="Andreopoulos B."/>
            <person name="Baker S."/>
            <person name="Barry K."/>
            <person name="Bills G."/>
            <person name="Bluhm B."/>
            <person name="Cannon C."/>
            <person name="Castanera R."/>
            <person name="Culley D."/>
            <person name="Daum C."/>
            <person name="Ezra D."/>
            <person name="Gonzalez J."/>
            <person name="Henrissat B."/>
            <person name="Kuo A."/>
            <person name="Liang C."/>
            <person name="Lipzen A."/>
            <person name="Lutzoni F."/>
            <person name="Magnuson J."/>
            <person name="Mondo S."/>
            <person name="Nolan M."/>
            <person name="Ohm R."/>
            <person name="Pangilinan J."/>
            <person name="Park H.-J."/>
            <person name="Ramirez L."/>
            <person name="Alfaro M."/>
            <person name="Sun H."/>
            <person name="Tritt A."/>
            <person name="Yoshinaga Y."/>
            <person name="Zwiers L.-H."/>
            <person name="Turgeon B."/>
            <person name="Goodwin S."/>
            <person name="Spatafora J."/>
            <person name="Crous P."/>
            <person name="Grigoriev I."/>
        </authorList>
    </citation>
    <scope>NUCLEOTIDE SEQUENCE</scope>
    <source>
        <strain evidence="2">CBS 122367</strain>
    </source>
</reference>